<evidence type="ECO:0000259" key="4">
    <source>
        <dbReference type="Pfam" id="PF13229"/>
    </source>
</evidence>
<dbReference type="SUPFAM" id="SSF51126">
    <property type="entry name" value="Pectin lyase-like"/>
    <property type="match status" value="1"/>
</dbReference>
<dbReference type="PANTHER" id="PTHR40088:SF2">
    <property type="entry name" value="SECRETED SUGAR HYDROLASE"/>
    <property type="match status" value="1"/>
</dbReference>
<dbReference type="GO" id="GO:0005576">
    <property type="term" value="C:extracellular region"/>
    <property type="evidence" value="ECO:0007669"/>
    <property type="project" value="UniProtKB-SubCell"/>
</dbReference>
<name>A0A7W3UNI9_9LACO</name>
<dbReference type="InterPro" id="IPR039448">
    <property type="entry name" value="Beta_helix"/>
</dbReference>
<dbReference type="InterPro" id="IPR052052">
    <property type="entry name" value="Polysaccharide_Lyase_9"/>
</dbReference>
<dbReference type="AlphaFoldDB" id="A0A7W3UNI9"/>
<evidence type="ECO:0000313" key="7">
    <source>
        <dbReference type="Proteomes" id="UP000517106"/>
    </source>
</evidence>
<reference evidence="6 7" key="1">
    <citation type="submission" date="2020-07" db="EMBL/GenBank/DDBJ databases">
        <title>Description of Limosilactobacillus balticus sp. nov., Limosilactobacillus agrestis sp. nov., Limosilactobacillus albertensis sp. nov., Limosilactobacillus rudii sp. nov., Limosilactobacillus fastidiosus sp. nov., five novel Limosilactobacillus species isolated from the vertebrate gastrointestinal tract, and proposal of 6 subspecies of Limosilactobacillus reuteri adapted to the gastrointestinal tract of specific vertebrate hosts.</title>
        <authorList>
            <person name="Li F."/>
            <person name="Cheng C."/>
            <person name="Zheng J."/>
            <person name="Quevedo R.M."/>
            <person name="Li J."/>
            <person name="Roos S."/>
            <person name="Gaenzle M.G."/>
            <person name="Walter J."/>
        </authorList>
    </citation>
    <scope>NUCLEOTIDE SEQUENCE [LARGE SCALE GENOMIC DNA]</scope>
    <source>
        <strain evidence="6 7">STM2_1</strain>
    </source>
</reference>
<accession>A0A7W3UNI9</accession>
<dbReference type="InterPro" id="IPR012334">
    <property type="entry name" value="Pectin_lyas_fold"/>
</dbReference>
<dbReference type="RefSeq" id="WP_182597027.1">
    <property type="nucleotide sequence ID" value="NZ_JACIVA010000059.1"/>
</dbReference>
<dbReference type="Pfam" id="PF21258">
    <property type="entry name" value="Glyco_hydro_120_ins"/>
    <property type="match status" value="1"/>
</dbReference>
<keyword evidence="2" id="KW-0964">Secreted</keyword>
<dbReference type="Pfam" id="PF13229">
    <property type="entry name" value="Beta_helix"/>
    <property type="match status" value="1"/>
</dbReference>
<feature type="domain" description="Glycoside hydrolase 120 insertion" evidence="5">
    <location>
        <begin position="78"/>
        <end position="182"/>
    </location>
</feature>
<organism evidence="6 7">
    <name type="scientific">Limosilactobacillus rudii</name>
    <dbReference type="NCBI Taxonomy" id="2759755"/>
    <lineage>
        <taxon>Bacteria</taxon>
        <taxon>Bacillati</taxon>
        <taxon>Bacillota</taxon>
        <taxon>Bacilli</taxon>
        <taxon>Lactobacillales</taxon>
        <taxon>Lactobacillaceae</taxon>
        <taxon>Limosilactobacillus</taxon>
    </lineage>
</organism>
<sequence>MKIFVDINASENGNGSQEYPFKMIQQAANIARPGDYIQVMHGEYHETVHPQYSGTKDKPIIYAAAKQSQTIITGADRVTGWQQVNDSVWMIKLPNTEFGDYNPYNVLVNQTFNHAGEIFLNNKAMYEVDQLAEVMAPKENPLSRDSAFTLYTWYTEQSREENATVIYANFQDKDPNNEHVELTFRETCFYPDKKEINYLILSGFTMTKAACQWATPKYNKGIIGTNSGQGWKVAKCDISHAKCSGISLGRDVVPTVDDRKVVPHRIKNNTIHDCGQTGIMGVEGNPSPIIEHNSIYNINTRQNLVSDDVSAINLSPAIDAKILRNCIHDCTRGIWLGGKVEDTQISRNVFYNNSLPKPFEVTAENQDDLIAGLGEDIKIKDSDGVTLVDNNFLLSDCALKLETKGILLVHNLINGSVEWLSNTNVQENDPYYHRLYQENDENKDPYSSSCFYNNVFIRKNLRDEMAKLIALAREQSDQQENIDNHTSDDNEVFVARSSKQRDHINTNKAGNVYLNDQTADVTVDVDAGEDGVFINSNICNYLDEDTSRVVAVGQSANTAMDFDIDFLGNHREGVSVTAGPFDTKDEYSHRLFRLLF</sequence>
<dbReference type="InterPro" id="IPR049169">
    <property type="entry name" value="Glyco_hydro_120_ins"/>
</dbReference>
<dbReference type="InterPro" id="IPR011050">
    <property type="entry name" value="Pectin_lyase_fold/virulence"/>
</dbReference>
<dbReference type="EMBL" id="JACIVA010000059">
    <property type="protein sequence ID" value="MBB1098320.1"/>
    <property type="molecule type" value="Genomic_DNA"/>
</dbReference>
<comment type="caution">
    <text evidence="6">The sequence shown here is derived from an EMBL/GenBank/DDBJ whole genome shotgun (WGS) entry which is preliminary data.</text>
</comment>
<dbReference type="PANTHER" id="PTHR40088">
    <property type="entry name" value="PECTATE LYASE (EUROFUNG)"/>
    <property type="match status" value="1"/>
</dbReference>
<evidence type="ECO:0000256" key="3">
    <source>
        <dbReference type="ARBA" id="ARBA00022729"/>
    </source>
</evidence>
<evidence type="ECO:0000256" key="1">
    <source>
        <dbReference type="ARBA" id="ARBA00004613"/>
    </source>
</evidence>
<evidence type="ECO:0000256" key="2">
    <source>
        <dbReference type="ARBA" id="ARBA00022525"/>
    </source>
</evidence>
<keyword evidence="3" id="KW-0732">Signal</keyword>
<comment type="subcellular location">
    <subcellularLocation>
        <location evidence="1">Secreted</location>
    </subcellularLocation>
</comment>
<feature type="domain" description="Right handed beta helix" evidence="4">
    <location>
        <begin position="221"/>
        <end position="397"/>
    </location>
</feature>
<dbReference type="Gene3D" id="2.160.20.10">
    <property type="entry name" value="Single-stranded right-handed beta-helix, Pectin lyase-like"/>
    <property type="match status" value="2"/>
</dbReference>
<gene>
    <name evidence="6" type="ORF">H5S09_10320</name>
</gene>
<evidence type="ECO:0000313" key="6">
    <source>
        <dbReference type="EMBL" id="MBB1098320.1"/>
    </source>
</evidence>
<dbReference type="GO" id="GO:0016837">
    <property type="term" value="F:carbon-oxygen lyase activity, acting on polysaccharides"/>
    <property type="evidence" value="ECO:0007669"/>
    <property type="project" value="TreeGrafter"/>
</dbReference>
<dbReference type="Proteomes" id="UP000517106">
    <property type="component" value="Unassembled WGS sequence"/>
</dbReference>
<protein>
    <submittedName>
        <fullName evidence="6">Right-handed parallel beta-helix repeat-containing protein</fullName>
    </submittedName>
</protein>
<proteinExistence type="predicted"/>
<evidence type="ECO:0000259" key="5">
    <source>
        <dbReference type="Pfam" id="PF21258"/>
    </source>
</evidence>
<keyword evidence="7" id="KW-1185">Reference proteome</keyword>